<gene>
    <name evidence="2" type="ORF">M5D96_005215</name>
</gene>
<dbReference type="EMBL" id="JAMKOV010000003">
    <property type="protein sequence ID" value="KAI8040966.1"/>
    <property type="molecule type" value="Genomic_DNA"/>
</dbReference>
<dbReference type="AlphaFoldDB" id="A0A9P9YPZ9"/>
<accession>A0A9P9YPZ9</accession>
<dbReference type="OrthoDB" id="7844174at2759"/>
<organism evidence="2 3">
    <name type="scientific">Drosophila gunungcola</name>
    <name type="common">fruit fly</name>
    <dbReference type="NCBI Taxonomy" id="103775"/>
    <lineage>
        <taxon>Eukaryota</taxon>
        <taxon>Metazoa</taxon>
        <taxon>Ecdysozoa</taxon>
        <taxon>Arthropoda</taxon>
        <taxon>Hexapoda</taxon>
        <taxon>Insecta</taxon>
        <taxon>Pterygota</taxon>
        <taxon>Neoptera</taxon>
        <taxon>Endopterygota</taxon>
        <taxon>Diptera</taxon>
        <taxon>Brachycera</taxon>
        <taxon>Muscomorpha</taxon>
        <taxon>Ephydroidea</taxon>
        <taxon>Drosophilidae</taxon>
        <taxon>Drosophila</taxon>
        <taxon>Sophophora</taxon>
    </lineage>
</organism>
<keyword evidence="3" id="KW-1185">Reference proteome</keyword>
<evidence type="ECO:0000313" key="2">
    <source>
        <dbReference type="EMBL" id="KAI8040966.1"/>
    </source>
</evidence>
<keyword evidence="1" id="KW-0732">Signal</keyword>
<name>A0A9P9YPZ9_9MUSC</name>
<dbReference type="Proteomes" id="UP001059596">
    <property type="component" value="Unassembled WGS sequence"/>
</dbReference>
<comment type="caution">
    <text evidence="2">The sequence shown here is derived from an EMBL/GenBank/DDBJ whole genome shotgun (WGS) entry which is preliminary data.</text>
</comment>
<protein>
    <submittedName>
        <fullName evidence="2">Uncharacterized protein</fullName>
    </submittedName>
</protein>
<evidence type="ECO:0000256" key="1">
    <source>
        <dbReference type="SAM" id="SignalP"/>
    </source>
</evidence>
<evidence type="ECO:0000313" key="3">
    <source>
        <dbReference type="Proteomes" id="UP001059596"/>
    </source>
</evidence>
<sequence>MFKIIWLIAALSSTAHSFYDQMICANCSNVNEECKILTTGWSCEFEADAKKLDPNLNSTQIPSSLRECLLPGMGFKKEKAIIGYCCFWSPEMGCQKLKKLEIENRRCHKCTREIWSSVMENKTCPCGSWFLGIESSALKPKSRSLTIKLMALCTFFYSLSINV</sequence>
<proteinExistence type="predicted"/>
<reference evidence="2" key="1">
    <citation type="journal article" date="2023" name="Genome Biol. Evol.">
        <title>Long-read-based Genome Assembly of Drosophila gunungcola Reveals Fewer Chemosensory Genes in Flower-breeding Species.</title>
        <authorList>
            <person name="Negi A."/>
            <person name="Liao B.Y."/>
            <person name="Yeh S.D."/>
        </authorList>
    </citation>
    <scope>NUCLEOTIDE SEQUENCE</scope>
    <source>
        <strain evidence="2">Sukarami</strain>
    </source>
</reference>
<feature type="signal peptide" evidence="1">
    <location>
        <begin position="1"/>
        <end position="17"/>
    </location>
</feature>
<feature type="chain" id="PRO_5040361135" evidence="1">
    <location>
        <begin position="18"/>
        <end position="163"/>
    </location>
</feature>